<dbReference type="PANTHER" id="PTHR30217:SF10">
    <property type="entry name" value="23S RRNA 5-HYDROXYCYTIDINE C2501 SYNTHASE"/>
    <property type="match status" value="1"/>
</dbReference>
<name>A0A445MXE7_9BACT</name>
<keyword evidence="1" id="KW-0645">Protease</keyword>
<sequence length="362" mass="41308">MDNLEYSVPYNGDPETLEEIFKLAGSSKNIIREIYLSGPQLYSGSGRVMPPLNDHEFIEIIEQIRSKKIRINLLMNSTCEGSSWYLPELMSFKLSYLERIHKDHGVEAVTVANPIYIKHIRGLLPNIEICASVLADIDCVQRADIYTRAGADILTIDVNINRDLDLLEEIKDTTGAELKLMVNEGCLYKCPLRKFHLNYTSHKAKELGIEGDHLFNLECNEIISEDNSQILKSCWIRPEDTSKYKKITKFFKIVGRELPRNTLLRSVKAYLDENWHGDIMDILCASLKKFSLLHAAYLDNKSLDRYRFFETVTSCHRNCGRCNYCNELAKNLVKFGVISNGKLDDVGLEDMADNLRAAAKLS</sequence>
<gene>
    <name evidence="1" type="ORF">PITCH_A2050033</name>
</gene>
<dbReference type="InterPro" id="IPR051454">
    <property type="entry name" value="RNA/ubiquinone_mod_enzymes"/>
</dbReference>
<accession>A0A445MXE7</accession>
<dbReference type="EMBL" id="OJIN01000119">
    <property type="protein sequence ID" value="SPD74145.1"/>
    <property type="molecule type" value="Genomic_DNA"/>
</dbReference>
<dbReference type="AlphaFoldDB" id="A0A445MXE7"/>
<dbReference type="PANTHER" id="PTHR30217">
    <property type="entry name" value="PEPTIDASE U32 FAMILY"/>
    <property type="match status" value="1"/>
</dbReference>
<keyword evidence="1" id="KW-0378">Hydrolase</keyword>
<organism evidence="1">
    <name type="scientific">uncultured Desulfobacterium sp</name>
    <dbReference type="NCBI Taxonomy" id="201089"/>
    <lineage>
        <taxon>Bacteria</taxon>
        <taxon>Pseudomonadati</taxon>
        <taxon>Thermodesulfobacteriota</taxon>
        <taxon>Desulfobacteria</taxon>
        <taxon>Desulfobacterales</taxon>
        <taxon>Desulfobacteriaceae</taxon>
        <taxon>Desulfobacterium</taxon>
        <taxon>environmental samples</taxon>
    </lineage>
</organism>
<reference evidence="1" key="1">
    <citation type="submission" date="2018-01" db="EMBL/GenBank/DDBJ databases">
        <authorList>
            <person name="Regsiter A."/>
            <person name="William W."/>
        </authorList>
    </citation>
    <scope>NUCLEOTIDE SEQUENCE</scope>
    <source>
        <strain evidence="1">TRIP AH-1</strain>
    </source>
</reference>
<dbReference type="GO" id="GO:0008233">
    <property type="term" value="F:peptidase activity"/>
    <property type="evidence" value="ECO:0007669"/>
    <property type="project" value="UniProtKB-KW"/>
</dbReference>
<evidence type="ECO:0000313" key="1">
    <source>
        <dbReference type="EMBL" id="SPD74145.1"/>
    </source>
</evidence>
<dbReference type="GO" id="GO:0006508">
    <property type="term" value="P:proteolysis"/>
    <property type="evidence" value="ECO:0007669"/>
    <property type="project" value="UniProtKB-KW"/>
</dbReference>
<proteinExistence type="predicted"/>
<protein>
    <submittedName>
        <fullName evidence="1">Protease</fullName>
    </submittedName>
</protein>